<proteinExistence type="predicted"/>
<dbReference type="AlphaFoldDB" id="A0A370S1J4"/>
<gene>
    <name evidence="2" type="ORF">DEU51_124100</name>
</gene>
<evidence type="ECO:0000313" key="2">
    <source>
        <dbReference type="EMBL" id="RDL13623.1"/>
    </source>
</evidence>
<dbReference type="RefSeq" id="WP_115148320.1">
    <property type="nucleotide sequence ID" value="NZ_QRAV01000024.1"/>
</dbReference>
<protein>
    <submittedName>
        <fullName evidence="2">Putative phage tail protein</fullName>
    </submittedName>
</protein>
<dbReference type="Proteomes" id="UP000255365">
    <property type="component" value="Unassembled WGS sequence"/>
</dbReference>
<feature type="transmembrane region" description="Helical" evidence="1">
    <location>
        <begin position="103"/>
        <end position="121"/>
    </location>
</feature>
<organism evidence="2 3">
    <name type="scientific">Pseudomonas jessenii</name>
    <dbReference type="NCBI Taxonomy" id="77298"/>
    <lineage>
        <taxon>Bacteria</taxon>
        <taxon>Pseudomonadati</taxon>
        <taxon>Pseudomonadota</taxon>
        <taxon>Gammaproteobacteria</taxon>
        <taxon>Pseudomonadales</taxon>
        <taxon>Pseudomonadaceae</taxon>
        <taxon>Pseudomonas</taxon>
    </lineage>
</organism>
<keyword evidence="1" id="KW-0812">Transmembrane</keyword>
<dbReference type="EMBL" id="QRAV01000024">
    <property type="protein sequence ID" value="RDL13623.1"/>
    <property type="molecule type" value="Genomic_DNA"/>
</dbReference>
<comment type="caution">
    <text evidence="2">The sequence shown here is derived from an EMBL/GenBank/DDBJ whole genome shotgun (WGS) entry which is preliminary data.</text>
</comment>
<name>A0A370S1J4_PSEJE</name>
<reference evidence="2 3" key="1">
    <citation type="submission" date="2018-07" db="EMBL/GenBank/DDBJ databases">
        <title>Genome sequencing of rice bacterial endophytes.</title>
        <authorList>
            <person name="Venturi V."/>
        </authorList>
    </citation>
    <scope>NUCLEOTIDE SEQUENCE [LARGE SCALE GENOMIC DNA]</scope>
    <source>
        <strain evidence="2 3">E2333</strain>
    </source>
</reference>
<sequence>MCSAITYTPMTKVMLSGSLAKKFFRSKPFLLDGGSAVEVFRALNATIDGFAEEIKRLERLGLKFAIFRNRANIGMDGFDLGGTREIRIVPVIGGSKRAGGLQTIIGTVMIAAAYVLSFTPFAAASPFLYAAGASMAIGGVIQMLSPQASGLKQSASPENAPSYAFGSAKNTTASGNPVPICIGERRWGGMIISASILAEDKA</sequence>
<keyword evidence="1" id="KW-1133">Transmembrane helix</keyword>
<accession>A0A370S1J4</accession>
<evidence type="ECO:0000256" key="1">
    <source>
        <dbReference type="SAM" id="Phobius"/>
    </source>
</evidence>
<keyword evidence="1" id="KW-0472">Membrane</keyword>
<evidence type="ECO:0000313" key="3">
    <source>
        <dbReference type="Proteomes" id="UP000255365"/>
    </source>
</evidence>